<protein>
    <submittedName>
        <fullName evidence="2">Uncharacterized protein</fullName>
    </submittedName>
</protein>
<gene>
    <name evidence="2" type="ORF">KDK67_04685</name>
</gene>
<comment type="caution">
    <text evidence="2">The sequence shown here is derived from an EMBL/GenBank/DDBJ whole genome shotgun (WGS) entry which is preliminary data.</text>
</comment>
<evidence type="ECO:0000313" key="2">
    <source>
        <dbReference type="EMBL" id="MCM1986301.1"/>
    </source>
</evidence>
<organism evidence="2 3">
    <name type="scientific">Methanococcoides seepicolus</name>
    <dbReference type="NCBI Taxonomy" id="2828780"/>
    <lineage>
        <taxon>Archaea</taxon>
        <taxon>Methanobacteriati</taxon>
        <taxon>Methanobacteriota</taxon>
        <taxon>Stenosarchaea group</taxon>
        <taxon>Methanomicrobia</taxon>
        <taxon>Methanosarcinales</taxon>
        <taxon>Methanosarcinaceae</taxon>
        <taxon>Methanococcoides</taxon>
    </lineage>
</organism>
<dbReference type="RefSeq" id="WP_250867682.1">
    <property type="nucleotide sequence ID" value="NZ_JAGSOI010000012.1"/>
</dbReference>
<feature type="transmembrane region" description="Helical" evidence="1">
    <location>
        <begin position="184"/>
        <end position="209"/>
    </location>
</feature>
<dbReference type="AlphaFoldDB" id="A0A9E4ZDJ3"/>
<dbReference type="Proteomes" id="UP001056766">
    <property type="component" value="Unassembled WGS sequence"/>
</dbReference>
<feature type="transmembrane region" description="Helical" evidence="1">
    <location>
        <begin position="82"/>
        <end position="106"/>
    </location>
</feature>
<feature type="transmembrane region" description="Helical" evidence="1">
    <location>
        <begin position="221"/>
        <end position="242"/>
    </location>
</feature>
<evidence type="ECO:0000256" key="1">
    <source>
        <dbReference type="SAM" id="Phobius"/>
    </source>
</evidence>
<reference evidence="2" key="1">
    <citation type="journal article" date="2021" name="mSystems">
        <title>Bacteria and Archaea Synergistically Convert Glycine Betaine to Biogenic Methane in the Formosa Cold Seep of the South China Sea.</title>
        <authorList>
            <person name="Li L."/>
            <person name="Zhang W."/>
            <person name="Zhang S."/>
            <person name="Song L."/>
            <person name="Sun Q."/>
            <person name="Zhang H."/>
            <person name="Xiang H."/>
            <person name="Dong X."/>
        </authorList>
    </citation>
    <scope>NUCLEOTIDE SEQUENCE</scope>
    <source>
        <strain evidence="2">LLY</strain>
    </source>
</reference>
<keyword evidence="3" id="KW-1185">Reference proteome</keyword>
<sequence length="253" mass="29288">MIDNLVLKVRTKIPLDALLFFIVHIWVAVIILTIFGMIMTKSQSDLDIYALVMTLGLFILFLVPISFIGQNIVKNRRDIRKVLYYIPLLIIGMFHTIIAIIGHTHIVTTTFPHDSLIYNLLLPIQRLVEIAIYPITREIFDMGFPYNTLPQIIIYVIILPITLFIYLLPSVGYDRMKITKEMKLIVLLPLLCAIIPVILQVVQMGLGLIDENMIKFFWVKIFFNISYMGFFLLMPILGILYIRHYNKIIGEST</sequence>
<dbReference type="EMBL" id="JAGSOI010000012">
    <property type="protein sequence ID" value="MCM1986301.1"/>
    <property type="molecule type" value="Genomic_DNA"/>
</dbReference>
<keyword evidence="1" id="KW-0812">Transmembrane</keyword>
<feature type="transmembrane region" description="Helical" evidence="1">
    <location>
        <begin position="48"/>
        <end position="70"/>
    </location>
</feature>
<evidence type="ECO:0000313" key="3">
    <source>
        <dbReference type="Proteomes" id="UP001056766"/>
    </source>
</evidence>
<name>A0A9E4ZDJ3_9EURY</name>
<accession>A0A9E4ZDJ3</accession>
<feature type="transmembrane region" description="Helical" evidence="1">
    <location>
        <begin position="17"/>
        <end position="36"/>
    </location>
</feature>
<reference evidence="2" key="2">
    <citation type="submission" date="2021-04" db="EMBL/GenBank/DDBJ databases">
        <authorList>
            <person name="Dong X."/>
        </authorList>
    </citation>
    <scope>NUCLEOTIDE SEQUENCE</scope>
    <source>
        <strain evidence="2">LLY</strain>
    </source>
</reference>
<keyword evidence="1" id="KW-0472">Membrane</keyword>
<feature type="transmembrane region" description="Helical" evidence="1">
    <location>
        <begin position="152"/>
        <end position="172"/>
    </location>
</feature>
<proteinExistence type="predicted"/>
<keyword evidence="1" id="KW-1133">Transmembrane helix</keyword>